<dbReference type="PANTHER" id="PTHR11731:SF193">
    <property type="entry name" value="DIPEPTIDYL PEPTIDASE 9"/>
    <property type="match status" value="1"/>
</dbReference>
<dbReference type="InterPro" id="IPR029058">
    <property type="entry name" value="AB_hydrolase_fold"/>
</dbReference>
<organism evidence="3 4">
    <name type="scientific">Pendulispora brunnea</name>
    <dbReference type="NCBI Taxonomy" id="2905690"/>
    <lineage>
        <taxon>Bacteria</taxon>
        <taxon>Pseudomonadati</taxon>
        <taxon>Myxococcota</taxon>
        <taxon>Myxococcia</taxon>
        <taxon>Myxococcales</taxon>
        <taxon>Sorangiineae</taxon>
        <taxon>Pendulisporaceae</taxon>
        <taxon>Pendulispora</taxon>
    </lineage>
</organism>
<feature type="domain" description="Dipeptidylpeptidase IV N-terminal" evidence="2">
    <location>
        <begin position="105"/>
        <end position="416"/>
    </location>
</feature>
<name>A0ABZ2K085_9BACT</name>
<dbReference type="PANTHER" id="PTHR11731">
    <property type="entry name" value="PROTEASE FAMILY S9B,C DIPEPTIDYL-PEPTIDASE IV-RELATED"/>
    <property type="match status" value="1"/>
</dbReference>
<dbReference type="Gene3D" id="2.140.10.30">
    <property type="entry name" value="Dipeptidylpeptidase IV, N-terminal domain"/>
    <property type="match status" value="1"/>
</dbReference>
<dbReference type="InterPro" id="IPR001375">
    <property type="entry name" value="Peptidase_S9_cat"/>
</dbReference>
<dbReference type="SUPFAM" id="SSF53474">
    <property type="entry name" value="alpha/beta-Hydrolases"/>
    <property type="match status" value="1"/>
</dbReference>
<dbReference type="Gene3D" id="3.40.50.1820">
    <property type="entry name" value="alpha/beta hydrolase"/>
    <property type="match status" value="1"/>
</dbReference>
<dbReference type="EMBL" id="CP089982">
    <property type="protein sequence ID" value="WXA92159.1"/>
    <property type="molecule type" value="Genomic_DNA"/>
</dbReference>
<protein>
    <submittedName>
        <fullName evidence="3">S9 family peptidase</fullName>
    </submittedName>
</protein>
<evidence type="ECO:0000259" key="2">
    <source>
        <dbReference type="Pfam" id="PF00930"/>
    </source>
</evidence>
<dbReference type="Pfam" id="PF00326">
    <property type="entry name" value="Peptidase_S9"/>
    <property type="match status" value="1"/>
</dbReference>
<accession>A0ABZ2K085</accession>
<dbReference type="Pfam" id="PF00930">
    <property type="entry name" value="DPPIV_N"/>
    <property type="match status" value="1"/>
</dbReference>
<dbReference type="SUPFAM" id="SSF82171">
    <property type="entry name" value="DPP6 N-terminal domain-like"/>
    <property type="match status" value="1"/>
</dbReference>
<proteinExistence type="predicted"/>
<dbReference type="Proteomes" id="UP001379533">
    <property type="component" value="Chromosome"/>
</dbReference>
<sequence length="720" mass="78968">MPSNFPYEFAVTRGYSLGSPKNLFPTEDGRTVLFLRARPREASQSLWEADLATGQIRELLRPDALKSGPEVLSVEERARRERQRISTSGFTAFRATRDGSKIVVSLSGRLYVFNRASGEVRELATGTTGQSAVIDPQLSPDGTRVAYVRDHDVYVIALDGGKEVRVTTGGTAARTNGLAEFIAQEELGRSRGYWWSPDGQEILYEEADLSPVQRLTITDPAHPEKPPTLFPYPRAGTPNAIVRLAIAPVPSSGRAGSRQTGTVRKVTWDTSKYPYLATANWSKNAPPTIYVLDRVQQNGLVLAIDPKTGTTRTLLSEQDAAWLNVDSSVPRWLPDGSGFLWSTERRGTWELELHDARGEYRNTVMGAAGGYRHLLAIDAEKRVAYVNASTDPTRAEVWAAPLDGSAPSPVARVTDGTVTTFFGEGTKVFAFAEDSKKGERRFGARKIDGSSEVAIPSLAEPPPFKPQVEYTTVGEEGFHVALIRPRNFDPSKRYPLIDAVYGGPHSNVVISDSLAYLRSQWIADVTDAIVVAVDVQGTMWRGRAWERKLRERLGEVPLEGHVAAISAIAKKYPEIDANRVGIYGWSFGGYLTSLAILRRPDVFKVGVAGAPTVDQADYDTCYTERYLGIPPSPAYENASLLTWAARPPTEASPARPFLLVHGTADDNVYFSNSLKLADTMGKSGRPVEFVPLVGVTHMLYAPDVAGPAWTRMANFLRDHL</sequence>
<evidence type="ECO:0000313" key="4">
    <source>
        <dbReference type="Proteomes" id="UP001379533"/>
    </source>
</evidence>
<reference evidence="3 4" key="1">
    <citation type="submission" date="2021-12" db="EMBL/GenBank/DDBJ databases">
        <title>Discovery of the Pendulisporaceae a myxobacterial family with distinct sporulation behavior and unique specialized metabolism.</title>
        <authorList>
            <person name="Garcia R."/>
            <person name="Popoff A."/>
            <person name="Bader C.D."/>
            <person name="Loehr J."/>
            <person name="Walesch S."/>
            <person name="Walt C."/>
            <person name="Boldt J."/>
            <person name="Bunk B."/>
            <person name="Haeckl F.J.F.P.J."/>
            <person name="Gunesch A.P."/>
            <person name="Birkelbach J."/>
            <person name="Nuebel U."/>
            <person name="Pietschmann T."/>
            <person name="Bach T."/>
            <person name="Mueller R."/>
        </authorList>
    </citation>
    <scope>NUCLEOTIDE SEQUENCE [LARGE SCALE GENOMIC DNA]</scope>
    <source>
        <strain evidence="3 4">MSr12523</strain>
    </source>
</reference>
<feature type="domain" description="Peptidase S9 prolyl oligopeptidase catalytic" evidence="1">
    <location>
        <begin position="526"/>
        <end position="720"/>
    </location>
</feature>
<dbReference type="RefSeq" id="WP_394842776.1">
    <property type="nucleotide sequence ID" value="NZ_CP089982.1"/>
</dbReference>
<keyword evidence="4" id="KW-1185">Reference proteome</keyword>
<dbReference type="InterPro" id="IPR002469">
    <property type="entry name" value="Peptidase_S9B_N"/>
</dbReference>
<evidence type="ECO:0000259" key="1">
    <source>
        <dbReference type="Pfam" id="PF00326"/>
    </source>
</evidence>
<gene>
    <name evidence="3" type="ORF">LZC95_37610</name>
</gene>
<dbReference type="InterPro" id="IPR050278">
    <property type="entry name" value="Serine_Prot_S9B/DPPIV"/>
</dbReference>
<evidence type="ECO:0000313" key="3">
    <source>
        <dbReference type="EMBL" id="WXA92159.1"/>
    </source>
</evidence>